<dbReference type="OrthoDB" id="5864900at2759"/>
<dbReference type="InterPro" id="IPR049916">
    <property type="entry name" value="WDR72-like"/>
</dbReference>
<proteinExistence type="predicted"/>
<organism evidence="4">
    <name type="scientific">Soboliphyme baturini</name>
    <dbReference type="NCBI Taxonomy" id="241478"/>
    <lineage>
        <taxon>Eukaryota</taxon>
        <taxon>Metazoa</taxon>
        <taxon>Ecdysozoa</taxon>
        <taxon>Nematoda</taxon>
        <taxon>Enoplea</taxon>
        <taxon>Dorylaimia</taxon>
        <taxon>Dioctophymatida</taxon>
        <taxon>Dioctophymatoidea</taxon>
        <taxon>Soboliphymatidae</taxon>
        <taxon>Soboliphyme</taxon>
    </lineage>
</organism>
<dbReference type="Proteomes" id="UP000270296">
    <property type="component" value="Unassembled WGS sequence"/>
</dbReference>
<dbReference type="PANTHER" id="PTHR44099">
    <property type="entry name" value="RABCONNECTIN-3B, ISOFORM A"/>
    <property type="match status" value="1"/>
</dbReference>
<dbReference type="InterPro" id="IPR001680">
    <property type="entry name" value="WD40_rpt"/>
</dbReference>
<dbReference type="Gene3D" id="2.130.10.10">
    <property type="entry name" value="YVTN repeat-like/Quinoprotein amine dehydrogenase"/>
    <property type="match status" value="1"/>
</dbReference>
<evidence type="ECO:0000313" key="3">
    <source>
        <dbReference type="Proteomes" id="UP000270296"/>
    </source>
</evidence>
<dbReference type="WBParaSite" id="SBAD_0000566101-mRNA-1">
    <property type="protein sequence ID" value="SBAD_0000566101-mRNA-1"/>
    <property type="gene ID" value="SBAD_0000566101"/>
</dbReference>
<dbReference type="GO" id="GO:0005737">
    <property type="term" value="C:cytoplasm"/>
    <property type="evidence" value="ECO:0007669"/>
    <property type="project" value="TreeGrafter"/>
</dbReference>
<name>A0A183IP94_9BILA</name>
<dbReference type="InterPro" id="IPR015943">
    <property type="entry name" value="WD40/YVTN_repeat-like_dom_sf"/>
</dbReference>
<dbReference type="SUPFAM" id="SSF50978">
    <property type="entry name" value="WD40 repeat-like"/>
    <property type="match status" value="1"/>
</dbReference>
<dbReference type="AlphaFoldDB" id="A0A183IP94"/>
<protein>
    <submittedName>
        <fullName evidence="4">WD_REPEATS_REGION domain-containing protein</fullName>
    </submittedName>
</protein>
<dbReference type="Gene3D" id="3.60.10.10">
    <property type="entry name" value="Endonuclease/exonuclease/phosphatase"/>
    <property type="match status" value="1"/>
</dbReference>
<gene>
    <name evidence="2" type="ORF">SBAD_LOCUS5441</name>
</gene>
<dbReference type="PANTHER" id="PTHR44099:SF4">
    <property type="entry name" value="RABCONNECTIN-3B, ISOFORM A"/>
    <property type="match status" value="1"/>
</dbReference>
<accession>A0A183IP94</accession>
<keyword evidence="3" id="KW-1185">Reference proteome</keyword>
<sequence>MICPYNPRSLLIVCADSWMLFDPSDFTLICSVPCENSEQWLGGQFAAIDKVFCWCSDGVCYLHQLPRRKLEPNKELMDLQEPLCYCVVRVLPEELQLNVFEPVYFYAPGTSQSAESLLFRADSAGMVSIWALPEITDDIVVAVLRKKAHPLPELFPVALMSISKHWRKVSVAPSGIAGRWVYALNLEGEYDSFLEGVKCALYEVPPTESFILMGNFNYHVIADTQKRKGVMGKNGLSDLNNNGMNLFRLCAYNGLSVMSTFFEHRGVHHYYCHMEDHAKKSMVDLIMVHGNQPIITLLLVCYTVKLGVLFDDLTVEAIRASNGAHCLLLPKVAHSVCSIAGDGSVALLNLKERRCVLLASRHYYPVKNIYWRTSDDYLIVECEDRSAYVWQIETGHLDRVLTGLNAELVLAPLQQQKDIQKTISSSSILSPSRSSLFRVKYGFPLDFVTVKTKSSDFTVVLFNIESLILSLLTGEEGVRLVTDAEDRKEVISRLSENFKFCLQISRLFLSLFFGWGLNQSLSKDFSMAFGLRPPDMPVSRGFISFGGQCAFAFPMESDVSGESAPPKTLIVNDALASIAIVQTLLSMNPVLLLQFKTPSRLSFKDSKLPKEVEDGSLKPNDSTEETKLQDVLKRVKTFHYVTVPMLVDQNRYSAVRLMLLACRWMERCPQLREASQLFLSSELKRIGPNGRKILIDDWAMLLPLVVSPATSIFDTHVLNPPDGTTRGVSAEETVSKETSNGNAKVVNLAAEEISIELFESTVQRQQSAAVVLLALVGSQYGKEMQFSLTASTHKLNTVESFSAKNSSLAWTTGKMVYISHRTTTLFLNTAEQTDSALVQSNDL</sequence>
<feature type="repeat" description="WD" evidence="1">
    <location>
        <begin position="359"/>
        <end position="400"/>
    </location>
</feature>
<dbReference type="EMBL" id="UZAM01008991">
    <property type="protein sequence ID" value="VDP07232.1"/>
    <property type="molecule type" value="Genomic_DNA"/>
</dbReference>
<reference evidence="4" key="1">
    <citation type="submission" date="2016-06" db="UniProtKB">
        <authorList>
            <consortium name="WormBaseParasite"/>
        </authorList>
    </citation>
    <scope>IDENTIFICATION</scope>
</reference>
<dbReference type="InterPro" id="IPR036322">
    <property type="entry name" value="WD40_repeat_dom_sf"/>
</dbReference>
<dbReference type="PROSITE" id="PS50082">
    <property type="entry name" value="WD_REPEATS_2"/>
    <property type="match status" value="1"/>
</dbReference>
<dbReference type="InterPro" id="IPR036691">
    <property type="entry name" value="Endo/exonu/phosph_ase_sf"/>
</dbReference>
<evidence type="ECO:0000256" key="1">
    <source>
        <dbReference type="PROSITE-ProRule" id="PRU00221"/>
    </source>
</evidence>
<evidence type="ECO:0000313" key="2">
    <source>
        <dbReference type="EMBL" id="VDP07232.1"/>
    </source>
</evidence>
<reference evidence="2 3" key="2">
    <citation type="submission" date="2018-11" db="EMBL/GenBank/DDBJ databases">
        <authorList>
            <consortium name="Pathogen Informatics"/>
        </authorList>
    </citation>
    <scope>NUCLEOTIDE SEQUENCE [LARGE SCALE GENOMIC DNA]</scope>
</reference>
<evidence type="ECO:0000313" key="4">
    <source>
        <dbReference type="WBParaSite" id="SBAD_0000566101-mRNA-1"/>
    </source>
</evidence>
<keyword evidence="1" id="KW-0853">WD repeat</keyword>